<protein>
    <submittedName>
        <fullName evidence="3">Uncharacterized protein</fullName>
    </submittedName>
</protein>
<evidence type="ECO:0000313" key="3">
    <source>
        <dbReference type="EMBL" id="KAJ4466990.1"/>
    </source>
</evidence>
<keyword evidence="2" id="KW-0472">Membrane</keyword>
<sequence length="442" mass="48903">MDFFFSHYLACSAIVSIPCVSFLVFLGHRSPPPPIRERRLNERDSSTSTTRKRPTRFGTPPAVTPGSDHDDWVPDEFRVDQLPSRTHSEENVASNGTAHDPTQHHESIHELQQLPRRQRAPLPPQSARFREVSRSNPPPSVIDVPKPVVQEQVQARSASPVPRSLPLPQDRDILPHQKVSKPKPNDSLPSSARRRSQSPPARYQERHQPVLSAVPANTKPSSNTKLTDNTSSFTPRITTGSTDNTMRSGSDMYTDRGHVEDDLVSQLPKAPRAMGRDEQAPTAPRLSSARERSPRGSDRDVRDLGPLHHPDRSRKEDLHGRGRGSRGRHTPHLSGTNNVPVGSRIGADGIPNGPARPSSNMSRVPLSSANLIPVTNNRYTESSKVNEETSIPTHIRNGDVTILRSTPVTTPYDRERGVLNRERSALDVVSAFRCPLSLKTTA</sequence>
<keyword evidence="2" id="KW-0812">Transmembrane</keyword>
<proteinExistence type="predicted"/>
<evidence type="ECO:0000256" key="2">
    <source>
        <dbReference type="SAM" id="Phobius"/>
    </source>
</evidence>
<dbReference type="Proteomes" id="UP001150266">
    <property type="component" value="Unassembled WGS sequence"/>
</dbReference>
<feature type="compositionally biased region" description="Basic and acidic residues" evidence="1">
    <location>
        <begin position="288"/>
        <end position="320"/>
    </location>
</feature>
<feature type="transmembrane region" description="Helical" evidence="2">
    <location>
        <begin position="6"/>
        <end position="26"/>
    </location>
</feature>
<dbReference type="OrthoDB" id="548295at2759"/>
<gene>
    <name evidence="3" type="ORF">J3R30DRAFT_2082417</name>
</gene>
<organism evidence="3 4">
    <name type="scientific">Lentinula aciculospora</name>
    <dbReference type="NCBI Taxonomy" id="153920"/>
    <lineage>
        <taxon>Eukaryota</taxon>
        <taxon>Fungi</taxon>
        <taxon>Dikarya</taxon>
        <taxon>Basidiomycota</taxon>
        <taxon>Agaricomycotina</taxon>
        <taxon>Agaricomycetes</taxon>
        <taxon>Agaricomycetidae</taxon>
        <taxon>Agaricales</taxon>
        <taxon>Marasmiineae</taxon>
        <taxon>Omphalotaceae</taxon>
        <taxon>Lentinula</taxon>
    </lineage>
</organism>
<keyword evidence="4" id="KW-1185">Reference proteome</keyword>
<dbReference type="EMBL" id="JAOTPV010000049">
    <property type="protein sequence ID" value="KAJ4466990.1"/>
    <property type="molecule type" value="Genomic_DNA"/>
</dbReference>
<keyword evidence="2" id="KW-1133">Transmembrane helix</keyword>
<dbReference type="AlphaFoldDB" id="A0A9W9DES8"/>
<reference evidence="3" key="1">
    <citation type="submission" date="2022-08" db="EMBL/GenBank/DDBJ databases">
        <title>A Global Phylogenomic Analysis of the Shiitake Genus Lentinula.</title>
        <authorList>
            <consortium name="DOE Joint Genome Institute"/>
            <person name="Sierra-Patev S."/>
            <person name="Min B."/>
            <person name="Naranjo-Ortiz M."/>
            <person name="Looney B."/>
            <person name="Konkel Z."/>
            <person name="Slot J.C."/>
            <person name="Sakamoto Y."/>
            <person name="Steenwyk J.L."/>
            <person name="Rokas A."/>
            <person name="Carro J."/>
            <person name="Camarero S."/>
            <person name="Ferreira P."/>
            <person name="Molpeceres G."/>
            <person name="Ruiz-Duenas F.J."/>
            <person name="Serrano A."/>
            <person name="Henrissat B."/>
            <person name="Drula E."/>
            <person name="Hughes K.W."/>
            <person name="Mata J.L."/>
            <person name="Ishikawa N.K."/>
            <person name="Vargas-Isla R."/>
            <person name="Ushijima S."/>
            <person name="Smith C.A."/>
            <person name="Ahrendt S."/>
            <person name="Andreopoulos W."/>
            <person name="He G."/>
            <person name="Labutti K."/>
            <person name="Lipzen A."/>
            <person name="Ng V."/>
            <person name="Riley R."/>
            <person name="Sandor L."/>
            <person name="Barry K."/>
            <person name="Martinez A.T."/>
            <person name="Xiao Y."/>
            <person name="Gibbons J.G."/>
            <person name="Terashima K."/>
            <person name="Grigoriev I.V."/>
            <person name="Hibbett D.S."/>
        </authorList>
    </citation>
    <scope>NUCLEOTIDE SEQUENCE</scope>
    <source>
        <strain evidence="3">JLM2183</strain>
    </source>
</reference>
<feature type="region of interest" description="Disordered" evidence="1">
    <location>
        <begin position="31"/>
        <end position="364"/>
    </location>
</feature>
<evidence type="ECO:0000313" key="4">
    <source>
        <dbReference type="Proteomes" id="UP001150266"/>
    </source>
</evidence>
<comment type="caution">
    <text evidence="3">The sequence shown here is derived from an EMBL/GenBank/DDBJ whole genome shotgun (WGS) entry which is preliminary data.</text>
</comment>
<accession>A0A9W9DES8</accession>
<name>A0A9W9DES8_9AGAR</name>
<feature type="compositionally biased region" description="Basic and acidic residues" evidence="1">
    <location>
        <begin position="67"/>
        <end position="79"/>
    </location>
</feature>
<evidence type="ECO:0000256" key="1">
    <source>
        <dbReference type="SAM" id="MobiDB-lite"/>
    </source>
</evidence>
<feature type="compositionally biased region" description="Polar residues" evidence="1">
    <location>
        <begin position="218"/>
        <end position="248"/>
    </location>
</feature>
<feature type="compositionally biased region" description="Basic residues" evidence="1">
    <location>
        <begin position="321"/>
        <end position="331"/>
    </location>
</feature>
<feature type="compositionally biased region" description="Basic and acidic residues" evidence="1">
    <location>
        <begin position="35"/>
        <end position="45"/>
    </location>
</feature>